<organism evidence="1 2">
    <name type="scientific">Acinetobacter piscicola</name>
    <dbReference type="NCBI Taxonomy" id="2006115"/>
    <lineage>
        <taxon>Bacteria</taxon>
        <taxon>Pseudomonadati</taxon>
        <taxon>Pseudomonadota</taxon>
        <taxon>Gammaproteobacteria</taxon>
        <taxon>Moraxellales</taxon>
        <taxon>Moraxellaceae</taxon>
        <taxon>Acinetobacter</taxon>
    </lineage>
</organism>
<dbReference type="RefSeq" id="WP_130072091.1">
    <property type="nucleotide sequence ID" value="NZ_CP048659.1"/>
</dbReference>
<keyword evidence="2" id="KW-1185">Reference proteome</keyword>
<accession>A0A4Q4H416</accession>
<protein>
    <submittedName>
        <fullName evidence="1">CHAP domain-containing protein</fullName>
    </submittedName>
</protein>
<proteinExistence type="predicted"/>
<dbReference type="Gene3D" id="3.90.1720.10">
    <property type="entry name" value="endopeptidase domain like (from Nostoc punctiforme)"/>
    <property type="match status" value="1"/>
</dbReference>
<dbReference type="OrthoDB" id="5522511at2"/>
<dbReference type="Proteomes" id="UP000593966">
    <property type="component" value="Chromosome"/>
</dbReference>
<evidence type="ECO:0000313" key="2">
    <source>
        <dbReference type="Proteomes" id="UP000593966"/>
    </source>
</evidence>
<sequence>MIIDLNTQPVSDLHASNTESQFIFQLESGSFYPQQDDFNPTAIIQQNKLKVAQANKFSLSNAFQIDIDKFINKLDSISARTSSARCARSIRIALQTAGAKFTNHPIAAADWGGTLEEIGYKQIQPAFDHPKEGDIYIIDRTAKHRYGHIAGYTGTEWVSDFKQRSYDVYKGDVTYKYYRLPV</sequence>
<dbReference type="EMBL" id="CP048659">
    <property type="protein sequence ID" value="QOW47317.1"/>
    <property type="molecule type" value="Genomic_DNA"/>
</dbReference>
<name>A0A4Q4H416_9GAMM</name>
<reference evidence="1 2" key="1">
    <citation type="submission" date="2020-02" db="EMBL/GenBank/DDBJ databases">
        <title>Tigecycline-resistant Acinetobacter species from pigs and migratory birds.</title>
        <authorList>
            <person name="Chen C."/>
            <person name="Sun J."/>
            <person name="Liao X.-P."/>
            <person name="Liu Y.-H."/>
        </authorList>
    </citation>
    <scope>NUCLEOTIDE SEQUENCE [LARGE SCALE GENOMIC DNA]</scope>
    <source>
        <strain evidence="1 2">YH12207_T</strain>
    </source>
</reference>
<dbReference type="AlphaFoldDB" id="A0A4Q4H416"/>
<gene>
    <name evidence="1" type="ORF">G0028_16290</name>
</gene>
<evidence type="ECO:0000313" key="1">
    <source>
        <dbReference type="EMBL" id="QOW47317.1"/>
    </source>
</evidence>